<dbReference type="FunFam" id="3.30.300.20:FF:000004">
    <property type="entry name" value="GTPase Der"/>
    <property type="match status" value="1"/>
</dbReference>
<dbReference type="PRINTS" id="PR00326">
    <property type="entry name" value="GTP1OBG"/>
</dbReference>
<evidence type="ECO:0000313" key="14">
    <source>
        <dbReference type="Proteomes" id="UP000824133"/>
    </source>
</evidence>
<dbReference type="GO" id="GO:0016787">
    <property type="term" value="F:hydrolase activity"/>
    <property type="evidence" value="ECO:0007669"/>
    <property type="project" value="UniProtKB-KW"/>
</dbReference>
<dbReference type="InterPro" id="IPR016484">
    <property type="entry name" value="GTPase_Der"/>
</dbReference>
<feature type="domain" description="EngA-type G" evidence="12">
    <location>
        <begin position="4"/>
        <end position="170"/>
    </location>
</feature>
<evidence type="ECO:0000256" key="5">
    <source>
        <dbReference type="ARBA" id="ARBA00022741"/>
    </source>
</evidence>
<feature type="binding site" evidence="9">
    <location>
        <begin position="232"/>
        <end position="236"/>
    </location>
    <ligand>
        <name>GTP</name>
        <dbReference type="ChEBI" id="CHEBI:37565"/>
        <label>2</label>
    </ligand>
</feature>
<dbReference type="EMBL" id="DXCP01000056">
    <property type="protein sequence ID" value="HIY80299.1"/>
    <property type="molecule type" value="Genomic_DNA"/>
</dbReference>
<feature type="binding site" evidence="9">
    <location>
        <begin position="57"/>
        <end position="61"/>
    </location>
    <ligand>
        <name>GTP</name>
        <dbReference type="ChEBI" id="CHEBI:37565"/>
        <label>1</label>
    </ligand>
</feature>
<sequence length="443" mass="48969">MPKPVVAVVGRPNVGKSTLVNRIAVSRDAIVHESRGVTRDRSYHDADWNGRDFVLIDTGGIESMKSKDVFAPRIREQALIACEEADVIVFVVDGSTGVTDEDEEVARVLRRQDKPVFLVVNKKDNPATEQDGLWDFYALGVGEPRPLSASHGHGTGDLLDEIVAALPEPTEDETDDDVLSLAIVGRPNVGKSSLANRLANKKRSIVSDVAGTTRDAIDTMIEWKGQPIKLVDTAGMRKKTQVHEDVEYYSLVRGLQAIDRADVCLLVVDATVGVTEQDQKVAGMAIDRGCGLVLILNKWDLVETEQQRDEIVSSIDKRLAFAPWVPTVNVSALTGRATDKVLDLAVRAATAHASQVRTTELNDMLAEIRESGHTRSERGRRLKIQYATQTGSKPPVISFWCNAPDLVDDNFERFIENRLRKRFDLTGTPIRLKFRRKSEGGDR</sequence>
<dbReference type="NCBIfam" id="TIGR00231">
    <property type="entry name" value="small_GTP"/>
    <property type="match status" value="2"/>
</dbReference>
<keyword evidence="5 9" id="KW-0547">Nucleotide-binding</keyword>
<accession>A0A9D1ZBW6</accession>
<evidence type="ECO:0000259" key="12">
    <source>
        <dbReference type="PROSITE" id="PS51712"/>
    </source>
</evidence>
<proteinExistence type="inferred from homology"/>
<reference evidence="13" key="1">
    <citation type="journal article" date="2021" name="PeerJ">
        <title>Extensive microbial diversity within the chicken gut microbiome revealed by metagenomics and culture.</title>
        <authorList>
            <person name="Gilroy R."/>
            <person name="Ravi A."/>
            <person name="Getino M."/>
            <person name="Pursley I."/>
            <person name="Horton D.L."/>
            <person name="Alikhan N.F."/>
            <person name="Baker D."/>
            <person name="Gharbi K."/>
            <person name="Hall N."/>
            <person name="Watson M."/>
            <person name="Adriaenssens E.M."/>
            <person name="Foster-Nyarko E."/>
            <person name="Jarju S."/>
            <person name="Secka A."/>
            <person name="Antonio M."/>
            <person name="Oren A."/>
            <person name="Chaudhuri R.R."/>
            <person name="La Ragione R."/>
            <person name="Hildebrand F."/>
            <person name="Pallen M.J."/>
        </authorList>
    </citation>
    <scope>NUCLEOTIDE SEQUENCE</scope>
    <source>
        <strain evidence="13">ChiHjej10B9-743</strain>
    </source>
</reference>
<dbReference type="GO" id="GO:0042254">
    <property type="term" value="P:ribosome biogenesis"/>
    <property type="evidence" value="ECO:0007669"/>
    <property type="project" value="UniProtKB-KW"/>
</dbReference>
<comment type="caution">
    <text evidence="13">The sequence shown here is derived from an EMBL/GenBank/DDBJ whole genome shotgun (WGS) entry which is preliminary data.</text>
</comment>
<comment type="subunit">
    <text evidence="9">Associates with the 50S ribosomal subunit.</text>
</comment>
<evidence type="ECO:0000256" key="4">
    <source>
        <dbReference type="ARBA" id="ARBA00022737"/>
    </source>
</evidence>
<dbReference type="Pfam" id="PF01926">
    <property type="entry name" value="MMR_HSR1"/>
    <property type="match status" value="2"/>
</dbReference>
<dbReference type="InterPro" id="IPR032859">
    <property type="entry name" value="KH_dom-like"/>
</dbReference>
<evidence type="ECO:0000256" key="3">
    <source>
        <dbReference type="ARBA" id="ARBA00022517"/>
    </source>
</evidence>
<evidence type="ECO:0000313" key="13">
    <source>
        <dbReference type="EMBL" id="HIY80299.1"/>
    </source>
</evidence>
<dbReference type="InterPro" id="IPR006073">
    <property type="entry name" value="GTP-bd"/>
</dbReference>
<dbReference type="InterPro" id="IPR003593">
    <property type="entry name" value="AAA+_ATPase"/>
</dbReference>
<dbReference type="InterPro" id="IPR015946">
    <property type="entry name" value="KH_dom-like_a/b"/>
</dbReference>
<evidence type="ECO:0000256" key="2">
    <source>
        <dbReference type="ARBA" id="ARBA00020953"/>
    </source>
</evidence>
<comment type="function">
    <text evidence="8 9 11">GTPase that plays an essential role in the late steps of ribosome biogenesis.</text>
</comment>
<dbReference type="InterPro" id="IPR005225">
    <property type="entry name" value="Small_GTP-bd"/>
</dbReference>
<dbReference type="GO" id="GO:0043022">
    <property type="term" value="F:ribosome binding"/>
    <property type="evidence" value="ECO:0007669"/>
    <property type="project" value="TreeGrafter"/>
</dbReference>
<keyword evidence="4 11" id="KW-0677">Repeat</keyword>
<feature type="binding site" evidence="9">
    <location>
        <begin position="185"/>
        <end position="192"/>
    </location>
    <ligand>
        <name>GTP</name>
        <dbReference type="ChEBI" id="CHEBI:37565"/>
        <label>2</label>
    </ligand>
</feature>
<keyword evidence="6 9" id="KW-0342">GTP-binding</keyword>
<dbReference type="GO" id="GO:0005525">
    <property type="term" value="F:GTP binding"/>
    <property type="evidence" value="ECO:0007669"/>
    <property type="project" value="UniProtKB-UniRule"/>
</dbReference>
<feature type="binding site" evidence="9">
    <location>
        <begin position="121"/>
        <end position="124"/>
    </location>
    <ligand>
        <name>GTP</name>
        <dbReference type="ChEBI" id="CHEBI:37565"/>
        <label>1</label>
    </ligand>
</feature>
<dbReference type="Pfam" id="PF14714">
    <property type="entry name" value="KH_dom-like"/>
    <property type="match status" value="1"/>
</dbReference>
<dbReference type="PANTHER" id="PTHR43834">
    <property type="entry name" value="GTPASE DER"/>
    <property type="match status" value="1"/>
</dbReference>
<dbReference type="SMART" id="SM00382">
    <property type="entry name" value="AAA"/>
    <property type="match status" value="2"/>
</dbReference>
<dbReference type="Gene3D" id="3.40.50.300">
    <property type="entry name" value="P-loop containing nucleotide triphosphate hydrolases"/>
    <property type="match status" value="2"/>
</dbReference>
<feature type="binding site" evidence="9">
    <location>
        <begin position="297"/>
        <end position="300"/>
    </location>
    <ligand>
        <name>GTP</name>
        <dbReference type="ChEBI" id="CHEBI:37565"/>
        <label>2</label>
    </ligand>
</feature>
<dbReference type="PANTHER" id="PTHR43834:SF6">
    <property type="entry name" value="GTPASE DER"/>
    <property type="match status" value="1"/>
</dbReference>
<organism evidence="13 14">
    <name type="scientific">Candidatus Olsenella excrementavium</name>
    <dbReference type="NCBI Taxonomy" id="2838709"/>
    <lineage>
        <taxon>Bacteria</taxon>
        <taxon>Bacillati</taxon>
        <taxon>Actinomycetota</taxon>
        <taxon>Coriobacteriia</taxon>
        <taxon>Coriobacteriales</taxon>
        <taxon>Atopobiaceae</taxon>
        <taxon>Olsenella</taxon>
    </lineage>
</organism>
<evidence type="ECO:0000256" key="7">
    <source>
        <dbReference type="ARBA" id="ARBA00032345"/>
    </source>
</evidence>
<dbReference type="FunFam" id="3.40.50.300:FF:000040">
    <property type="entry name" value="GTPase Der"/>
    <property type="match status" value="1"/>
</dbReference>
<dbReference type="InterPro" id="IPR031166">
    <property type="entry name" value="G_ENGA"/>
</dbReference>
<protein>
    <recommendedName>
        <fullName evidence="2 9">GTPase Der</fullName>
    </recommendedName>
    <alternativeName>
        <fullName evidence="7 9">GTP-binding protein EngA</fullName>
    </alternativeName>
</protein>
<dbReference type="CDD" id="cd01894">
    <property type="entry name" value="EngA1"/>
    <property type="match status" value="1"/>
</dbReference>
<dbReference type="CDD" id="cd01895">
    <property type="entry name" value="EngA2"/>
    <property type="match status" value="1"/>
</dbReference>
<dbReference type="HAMAP" id="MF_00195">
    <property type="entry name" value="GTPase_Der"/>
    <property type="match status" value="1"/>
</dbReference>
<dbReference type="Gene3D" id="3.30.300.20">
    <property type="match status" value="1"/>
</dbReference>
<feature type="domain" description="EngA-type G" evidence="12">
    <location>
        <begin position="179"/>
        <end position="353"/>
    </location>
</feature>
<evidence type="ECO:0000256" key="10">
    <source>
        <dbReference type="PROSITE-ProRule" id="PRU01049"/>
    </source>
</evidence>
<feature type="binding site" evidence="9">
    <location>
        <begin position="10"/>
        <end position="17"/>
    </location>
    <ligand>
        <name>GTP</name>
        <dbReference type="ChEBI" id="CHEBI:37565"/>
        <label>1</label>
    </ligand>
</feature>
<dbReference type="NCBIfam" id="TIGR03594">
    <property type="entry name" value="GTPase_EngA"/>
    <property type="match status" value="1"/>
</dbReference>
<dbReference type="Proteomes" id="UP000824133">
    <property type="component" value="Unassembled WGS sequence"/>
</dbReference>
<evidence type="ECO:0000256" key="9">
    <source>
        <dbReference type="HAMAP-Rule" id="MF_00195"/>
    </source>
</evidence>
<dbReference type="InterPro" id="IPR027417">
    <property type="entry name" value="P-loop_NTPase"/>
</dbReference>
<reference evidence="13" key="2">
    <citation type="submission" date="2021-04" db="EMBL/GenBank/DDBJ databases">
        <authorList>
            <person name="Gilroy R."/>
        </authorList>
    </citation>
    <scope>NUCLEOTIDE SEQUENCE</scope>
    <source>
        <strain evidence="13">ChiHjej10B9-743</strain>
    </source>
</reference>
<name>A0A9D1ZBW6_9ACTN</name>
<dbReference type="PROSITE" id="PS51712">
    <property type="entry name" value="G_ENGA"/>
    <property type="match status" value="2"/>
</dbReference>
<keyword evidence="3 9" id="KW-0690">Ribosome biogenesis</keyword>
<evidence type="ECO:0000256" key="6">
    <source>
        <dbReference type="ARBA" id="ARBA00023134"/>
    </source>
</evidence>
<gene>
    <name evidence="9 13" type="primary">der</name>
    <name evidence="13" type="ORF">IAA42_07695</name>
</gene>
<dbReference type="PIRSF" id="PIRSF006485">
    <property type="entry name" value="GTP-binding_EngA"/>
    <property type="match status" value="1"/>
</dbReference>
<evidence type="ECO:0000256" key="1">
    <source>
        <dbReference type="ARBA" id="ARBA00008279"/>
    </source>
</evidence>
<evidence type="ECO:0000256" key="11">
    <source>
        <dbReference type="RuleBase" id="RU004481"/>
    </source>
</evidence>
<dbReference type="AlphaFoldDB" id="A0A9D1ZBW6"/>
<keyword evidence="13" id="KW-0378">Hydrolase</keyword>
<dbReference type="SUPFAM" id="SSF52540">
    <property type="entry name" value="P-loop containing nucleoside triphosphate hydrolases"/>
    <property type="match status" value="2"/>
</dbReference>
<evidence type="ECO:0000256" key="8">
    <source>
        <dbReference type="ARBA" id="ARBA00053470"/>
    </source>
</evidence>
<dbReference type="FunFam" id="3.40.50.300:FF:000057">
    <property type="entry name" value="GTPase Der"/>
    <property type="match status" value="1"/>
</dbReference>
<comment type="similarity">
    <text evidence="1 9 10 11">Belongs to the TRAFAC class TrmE-Era-EngA-EngB-Septin-like GTPase superfamily. EngA (Der) GTPase family.</text>
</comment>